<reference evidence="1" key="1">
    <citation type="submission" date="2022-11" db="EMBL/GenBank/DDBJ databases">
        <title>Parathalassolutuus dongxingensis gen. nov., sp. nov., a novel member of family Oceanospirillaceae isolated from a coastal shrimp pond in Guangxi, China.</title>
        <authorList>
            <person name="Chen H."/>
        </authorList>
    </citation>
    <scope>NUCLEOTIDE SEQUENCE</scope>
    <source>
        <strain evidence="1">G-43</strain>
    </source>
</reference>
<evidence type="ECO:0000313" key="2">
    <source>
        <dbReference type="Proteomes" id="UP001150830"/>
    </source>
</evidence>
<proteinExistence type="predicted"/>
<evidence type="ECO:0000313" key="1">
    <source>
        <dbReference type="EMBL" id="MCY0964081.1"/>
    </source>
</evidence>
<gene>
    <name evidence="1" type="ORF">OUO13_02675</name>
</gene>
<protein>
    <submittedName>
        <fullName evidence="1">Uncharacterized protein</fullName>
    </submittedName>
</protein>
<sequence length="125" mass="14320">MVRKLAKLFLLFVFLIVLIPVVDLAYCRAKMSVAIDYDDELEYREGRVYQKGAAAAFTGKAYQTMCGDDCGLFGCYAIHWYASFKDGYRDGEVLLPNSERSNDYFSMSLFFGDYKSVYFLKGVRT</sequence>
<organism evidence="1 2">
    <name type="scientific">Parathalassolituus penaei</name>
    <dbReference type="NCBI Taxonomy" id="2997323"/>
    <lineage>
        <taxon>Bacteria</taxon>
        <taxon>Pseudomonadati</taxon>
        <taxon>Pseudomonadota</taxon>
        <taxon>Gammaproteobacteria</taxon>
        <taxon>Oceanospirillales</taxon>
        <taxon>Oceanospirillaceae</taxon>
        <taxon>Parathalassolituus</taxon>
    </lineage>
</organism>
<comment type="caution">
    <text evidence="1">The sequence shown here is derived from an EMBL/GenBank/DDBJ whole genome shotgun (WGS) entry which is preliminary data.</text>
</comment>
<dbReference type="EMBL" id="JAPNOA010000009">
    <property type="protein sequence ID" value="MCY0964081.1"/>
    <property type="molecule type" value="Genomic_DNA"/>
</dbReference>
<dbReference type="RefSeq" id="WP_283172299.1">
    <property type="nucleotide sequence ID" value="NZ_JAPNOA010000009.1"/>
</dbReference>
<dbReference type="AlphaFoldDB" id="A0A9X3EGV8"/>
<dbReference type="Proteomes" id="UP001150830">
    <property type="component" value="Unassembled WGS sequence"/>
</dbReference>
<keyword evidence="2" id="KW-1185">Reference proteome</keyword>
<name>A0A9X3EGV8_9GAMM</name>
<accession>A0A9X3EGV8</accession>